<dbReference type="SUPFAM" id="SSF52402">
    <property type="entry name" value="Adenine nucleotide alpha hydrolases-like"/>
    <property type="match status" value="1"/>
</dbReference>
<dbReference type="Gene3D" id="3.40.50.620">
    <property type="entry name" value="HUPs"/>
    <property type="match status" value="1"/>
</dbReference>
<gene>
    <name evidence="3" type="primary">larE</name>
    <name evidence="3" type="ORF">IAC96_13970</name>
</gene>
<reference evidence="3" key="2">
    <citation type="journal article" date="2021" name="PeerJ">
        <title>Extensive microbial diversity within the chicken gut microbiome revealed by metagenomics and culture.</title>
        <authorList>
            <person name="Gilroy R."/>
            <person name="Ravi A."/>
            <person name="Getino M."/>
            <person name="Pursley I."/>
            <person name="Horton D.L."/>
            <person name="Alikhan N.F."/>
            <person name="Baker D."/>
            <person name="Gharbi K."/>
            <person name="Hall N."/>
            <person name="Watson M."/>
            <person name="Adriaenssens E.M."/>
            <person name="Foster-Nyarko E."/>
            <person name="Jarju S."/>
            <person name="Secka A."/>
            <person name="Antonio M."/>
            <person name="Oren A."/>
            <person name="Chaudhuri R.R."/>
            <person name="La Ragione R."/>
            <person name="Hildebrand F."/>
            <person name="Pallen M.J."/>
        </authorList>
    </citation>
    <scope>NUCLEOTIDE SEQUENCE</scope>
    <source>
        <strain evidence="3">ChiW13-3771</strain>
    </source>
</reference>
<dbReference type="CDD" id="cd01990">
    <property type="entry name" value="LarE-like"/>
    <property type="match status" value="1"/>
</dbReference>
<dbReference type="GO" id="GO:0016783">
    <property type="term" value="F:sulfurtransferase activity"/>
    <property type="evidence" value="ECO:0007669"/>
    <property type="project" value="InterPro"/>
</dbReference>
<evidence type="ECO:0000313" key="4">
    <source>
        <dbReference type="Proteomes" id="UP000824201"/>
    </source>
</evidence>
<reference evidence="3" key="1">
    <citation type="submission" date="2020-10" db="EMBL/GenBank/DDBJ databases">
        <authorList>
            <person name="Gilroy R."/>
        </authorList>
    </citation>
    <scope>NUCLEOTIDE SEQUENCE</scope>
    <source>
        <strain evidence="3">ChiW13-3771</strain>
    </source>
</reference>
<dbReference type="InterPro" id="IPR014729">
    <property type="entry name" value="Rossmann-like_a/b/a_fold"/>
</dbReference>
<keyword evidence="3" id="KW-0808">Transferase</keyword>
<dbReference type="PANTHER" id="PTHR43169">
    <property type="entry name" value="EXSB FAMILY PROTEIN"/>
    <property type="match status" value="1"/>
</dbReference>
<feature type="domain" description="NAD/GMP synthase" evidence="2">
    <location>
        <begin position="8"/>
        <end position="94"/>
    </location>
</feature>
<evidence type="ECO:0000313" key="3">
    <source>
        <dbReference type="EMBL" id="HIR90046.1"/>
    </source>
</evidence>
<dbReference type="EMBL" id="DVHN01000196">
    <property type="protein sequence ID" value="HIR90046.1"/>
    <property type="molecule type" value="Genomic_DNA"/>
</dbReference>
<protein>
    <submittedName>
        <fullName evidence="3">ATP-dependent sacrificial sulfur transferase LarE</fullName>
    </submittedName>
</protein>
<dbReference type="NCBIfam" id="TIGR00268">
    <property type="entry name" value="ATP-dependent sacrificial sulfur transferase LarE"/>
    <property type="match status" value="1"/>
</dbReference>
<dbReference type="InterPro" id="IPR052188">
    <property type="entry name" value="Ni-pincer_cofactor_biosynth"/>
</dbReference>
<dbReference type="GO" id="GO:0006163">
    <property type="term" value="P:purine nucleotide metabolic process"/>
    <property type="evidence" value="ECO:0007669"/>
    <property type="project" value="UniProtKB-ARBA"/>
</dbReference>
<comment type="caution">
    <text evidence="3">The sequence shown here is derived from an EMBL/GenBank/DDBJ whole genome shotgun (WGS) entry which is preliminary data.</text>
</comment>
<dbReference type="Pfam" id="PF02540">
    <property type="entry name" value="NAD_synthase"/>
    <property type="match status" value="1"/>
</dbReference>
<evidence type="ECO:0000256" key="1">
    <source>
        <dbReference type="PIRSR" id="PIRSR006661-1"/>
    </source>
</evidence>
<proteinExistence type="predicted"/>
<evidence type="ECO:0000259" key="2">
    <source>
        <dbReference type="Pfam" id="PF02540"/>
    </source>
</evidence>
<dbReference type="InterPro" id="IPR022310">
    <property type="entry name" value="NAD/GMP_synthase"/>
</dbReference>
<accession>A0A9D1JF01</accession>
<organism evidence="3 4">
    <name type="scientific">Candidatus Fimimorpha faecalis</name>
    <dbReference type="NCBI Taxonomy" id="2840824"/>
    <lineage>
        <taxon>Bacteria</taxon>
        <taxon>Bacillati</taxon>
        <taxon>Bacillota</taxon>
        <taxon>Clostridia</taxon>
        <taxon>Eubacteriales</taxon>
        <taxon>Candidatus Fimimorpha</taxon>
    </lineage>
</organism>
<dbReference type="PANTHER" id="PTHR43169:SF2">
    <property type="entry name" value="NAD_GMP SYNTHASE DOMAIN-CONTAINING PROTEIN"/>
    <property type="match status" value="1"/>
</dbReference>
<dbReference type="PIRSF" id="PIRSF006661">
    <property type="entry name" value="PP-lp_UCP006661"/>
    <property type="match status" value="1"/>
</dbReference>
<dbReference type="AlphaFoldDB" id="A0A9D1JF01"/>
<dbReference type="Proteomes" id="UP000824201">
    <property type="component" value="Unassembled WGS sequence"/>
</dbReference>
<name>A0A9D1JF01_9FIRM</name>
<sequence>MTEYELKKQKLLSYMEQYAKEDVAVAFSGGVDSSLLLKLACQAAKNTTVYAVTIQSELQPQNDLEIAKTVAMEMGAKHVVLTIHELQEAGIQTNPKDRCYLCKKYLFGQIRQFAAQKGITQILEGTNEEDLHKYRPGIRAIRELGIFSPLAAVGMTKEEVRTLANEYGISVANRPSAPCLATRFPYGTTLCLEALARVERAEQYLHELGFWNVRVRVYGEIVRIEVENDQLMKAVAKRENINSYLKTLGYHYITLDLEGFRSGSMDEQIPVIENKTEE</sequence>
<dbReference type="InterPro" id="IPR005232">
    <property type="entry name" value="LarE"/>
</dbReference>
<feature type="active site" description="Nucleophile and sulfur donor" evidence="1">
    <location>
        <position position="179"/>
    </location>
</feature>